<organism evidence="9 10">
    <name type="scientific">Nonomuraea rubra</name>
    <dbReference type="NCBI Taxonomy" id="46180"/>
    <lineage>
        <taxon>Bacteria</taxon>
        <taxon>Bacillati</taxon>
        <taxon>Actinomycetota</taxon>
        <taxon>Actinomycetes</taxon>
        <taxon>Streptosporangiales</taxon>
        <taxon>Streptosporangiaceae</taxon>
        <taxon>Nonomuraea</taxon>
    </lineage>
</organism>
<dbReference type="InterPro" id="IPR029061">
    <property type="entry name" value="THDP-binding"/>
</dbReference>
<dbReference type="Pfam" id="PF02775">
    <property type="entry name" value="TPP_enzyme_C"/>
    <property type="match status" value="1"/>
</dbReference>
<dbReference type="EMBL" id="JACHMI010000001">
    <property type="protein sequence ID" value="MBB6547284.1"/>
    <property type="molecule type" value="Genomic_DNA"/>
</dbReference>
<dbReference type="FunFam" id="3.40.50.1220:FF:000008">
    <property type="entry name" value="Acetolactate synthase"/>
    <property type="match status" value="1"/>
</dbReference>
<evidence type="ECO:0000256" key="5">
    <source>
        <dbReference type="RuleBase" id="RU362132"/>
    </source>
</evidence>
<dbReference type="GO" id="GO:0030976">
    <property type="term" value="F:thiamine pyrophosphate binding"/>
    <property type="evidence" value="ECO:0007669"/>
    <property type="project" value="InterPro"/>
</dbReference>
<dbReference type="CDD" id="cd07035">
    <property type="entry name" value="TPP_PYR_POX_like"/>
    <property type="match status" value="1"/>
</dbReference>
<dbReference type="GO" id="GO:0005948">
    <property type="term" value="C:acetolactate synthase complex"/>
    <property type="evidence" value="ECO:0007669"/>
    <property type="project" value="TreeGrafter"/>
</dbReference>
<comment type="similarity">
    <text evidence="2 5">Belongs to the TPP enzyme family.</text>
</comment>
<evidence type="ECO:0000256" key="1">
    <source>
        <dbReference type="ARBA" id="ARBA00001964"/>
    </source>
</evidence>
<dbReference type="InterPro" id="IPR000399">
    <property type="entry name" value="TPP-bd_CS"/>
</dbReference>
<dbReference type="CDD" id="cd02015">
    <property type="entry name" value="TPP_AHAS"/>
    <property type="match status" value="1"/>
</dbReference>
<sequence length="567" mass="59513">MRASQGVDILISALEICGVSTVFHGPCTDELASYSGTRVRHVRACHEQGAGHAAEGYAMATGEAGVCVVAAGPGATSLVTPVINAYKDSTPLVAIVLDQYGRADERLADISLAELAMSGIKHAFTVTEVSELSVTIAEAFRLATAGRPGPVVVEIARAALTGYGDVEWPAHRAPASAAPPPEALDAAARLIRESRRPVLYVGGGVQLAGATAGLRALAELTGAPVVTTLMALGSFPGSHPQNLGMPGMHGSVAAVGALQQADLVVALGARFDDRVTGQASSFAPLARIVHADIDESEISKIVKADVALPGDCGTTITGLLGLLARDGGDRERLDPWWARLRALQRTYPLGYSAPEDGSLSPQYVVQTLGRLVGPEACYVAGVGQHQMWAAQFVSYEHPRTFINSGGLGTMGFAIPAAMGASLARPGRQVWVIDGDGCFQMTGRELATCARERIPIKVAVINNGGLGMVRQLQDLFYSRRFHGSHLDSTRVPDLVAYAEAHGCAGLRCDRAEDVEAVVRKAEAFSDAPVVIDFVVSEDALVWPMVAAGTSNDDIKVARDLAPIWDRAD</sequence>
<dbReference type="InterPro" id="IPR045229">
    <property type="entry name" value="TPP_enz"/>
</dbReference>
<comment type="catalytic activity">
    <reaction evidence="4">
        <text>2 pyruvate + H(+) = (2S)-2-acetolactate + CO2</text>
        <dbReference type="Rhea" id="RHEA:25249"/>
        <dbReference type="ChEBI" id="CHEBI:15361"/>
        <dbReference type="ChEBI" id="CHEBI:15378"/>
        <dbReference type="ChEBI" id="CHEBI:16526"/>
        <dbReference type="ChEBI" id="CHEBI:58476"/>
        <dbReference type="EC" id="2.2.1.6"/>
    </reaction>
</comment>
<dbReference type="InterPro" id="IPR012000">
    <property type="entry name" value="Thiamin_PyroP_enz_cen_dom"/>
</dbReference>
<dbReference type="GO" id="GO:0009099">
    <property type="term" value="P:L-valine biosynthetic process"/>
    <property type="evidence" value="ECO:0007669"/>
    <property type="project" value="TreeGrafter"/>
</dbReference>
<dbReference type="Proteomes" id="UP000565579">
    <property type="component" value="Unassembled WGS sequence"/>
</dbReference>
<dbReference type="Gene3D" id="3.40.50.970">
    <property type="match status" value="2"/>
</dbReference>
<dbReference type="Gene3D" id="3.40.50.1220">
    <property type="entry name" value="TPP-binding domain"/>
    <property type="match status" value="1"/>
</dbReference>
<name>A0A7X0NPL5_9ACTN</name>
<proteinExistence type="inferred from homology"/>
<evidence type="ECO:0000313" key="9">
    <source>
        <dbReference type="EMBL" id="MBB6547284.1"/>
    </source>
</evidence>
<dbReference type="InterPro" id="IPR039368">
    <property type="entry name" value="AHAS_TPP"/>
</dbReference>
<dbReference type="GO" id="GO:0009097">
    <property type="term" value="P:isoleucine biosynthetic process"/>
    <property type="evidence" value="ECO:0007669"/>
    <property type="project" value="TreeGrafter"/>
</dbReference>
<evidence type="ECO:0000256" key="3">
    <source>
        <dbReference type="ARBA" id="ARBA00023052"/>
    </source>
</evidence>
<evidence type="ECO:0000256" key="4">
    <source>
        <dbReference type="ARBA" id="ARBA00048670"/>
    </source>
</evidence>
<gene>
    <name evidence="9" type="ORF">HD593_002079</name>
</gene>
<dbReference type="GO" id="GO:0000287">
    <property type="term" value="F:magnesium ion binding"/>
    <property type="evidence" value="ECO:0007669"/>
    <property type="project" value="InterPro"/>
</dbReference>
<feature type="domain" description="Thiamine pyrophosphate enzyme TPP-binding" evidence="7">
    <location>
        <begin position="381"/>
        <end position="532"/>
    </location>
</feature>
<keyword evidence="9" id="KW-0808">Transferase</keyword>
<feature type="domain" description="Thiamine pyrophosphate enzyme central" evidence="6">
    <location>
        <begin position="184"/>
        <end position="318"/>
    </location>
</feature>
<dbReference type="InterPro" id="IPR012001">
    <property type="entry name" value="Thiamin_PyroP_enz_TPP-bd_dom"/>
</dbReference>
<dbReference type="PANTHER" id="PTHR18968:SF13">
    <property type="entry name" value="ACETOLACTATE SYNTHASE CATALYTIC SUBUNIT, MITOCHONDRIAL"/>
    <property type="match status" value="1"/>
</dbReference>
<dbReference type="InterPro" id="IPR011766">
    <property type="entry name" value="TPP_enzyme_TPP-bd"/>
</dbReference>
<dbReference type="Pfam" id="PF00205">
    <property type="entry name" value="TPP_enzyme_M"/>
    <property type="match status" value="1"/>
</dbReference>
<evidence type="ECO:0000256" key="2">
    <source>
        <dbReference type="ARBA" id="ARBA00007812"/>
    </source>
</evidence>
<dbReference type="GO" id="GO:0003984">
    <property type="term" value="F:acetolactate synthase activity"/>
    <property type="evidence" value="ECO:0007669"/>
    <property type="project" value="UniProtKB-EC"/>
</dbReference>
<evidence type="ECO:0000259" key="8">
    <source>
        <dbReference type="Pfam" id="PF02776"/>
    </source>
</evidence>
<protein>
    <submittedName>
        <fullName evidence="9">Acetolactate synthase-1/2/3 large subunit</fullName>
        <ecNumber evidence="9">2.2.1.6</ecNumber>
    </submittedName>
</protein>
<dbReference type="Pfam" id="PF02776">
    <property type="entry name" value="TPP_enzyme_N"/>
    <property type="match status" value="1"/>
</dbReference>
<dbReference type="InterPro" id="IPR029035">
    <property type="entry name" value="DHS-like_NAD/FAD-binding_dom"/>
</dbReference>
<dbReference type="AlphaFoldDB" id="A0A7X0NPL5"/>
<evidence type="ECO:0000313" key="10">
    <source>
        <dbReference type="Proteomes" id="UP000565579"/>
    </source>
</evidence>
<evidence type="ECO:0000259" key="6">
    <source>
        <dbReference type="Pfam" id="PF00205"/>
    </source>
</evidence>
<reference evidence="9 10" key="1">
    <citation type="submission" date="2020-08" db="EMBL/GenBank/DDBJ databases">
        <title>Sequencing the genomes of 1000 actinobacteria strains.</title>
        <authorList>
            <person name="Klenk H.-P."/>
        </authorList>
    </citation>
    <scope>NUCLEOTIDE SEQUENCE [LARGE SCALE GENOMIC DNA]</scope>
    <source>
        <strain evidence="9 10">DSM 43768</strain>
    </source>
</reference>
<keyword evidence="3 5" id="KW-0786">Thiamine pyrophosphate</keyword>
<feature type="domain" description="Thiamine pyrophosphate enzyme N-terminal TPP-binding" evidence="8">
    <location>
        <begin position="6"/>
        <end position="98"/>
    </location>
</feature>
<dbReference type="PANTHER" id="PTHR18968">
    <property type="entry name" value="THIAMINE PYROPHOSPHATE ENZYMES"/>
    <property type="match status" value="1"/>
</dbReference>
<dbReference type="EC" id="2.2.1.6" evidence="9"/>
<keyword evidence="10" id="KW-1185">Reference proteome</keyword>
<dbReference type="SUPFAM" id="SSF52467">
    <property type="entry name" value="DHS-like NAD/FAD-binding domain"/>
    <property type="match status" value="1"/>
</dbReference>
<accession>A0A7X0NPL5</accession>
<evidence type="ECO:0000259" key="7">
    <source>
        <dbReference type="Pfam" id="PF02775"/>
    </source>
</evidence>
<dbReference type="PROSITE" id="PS00187">
    <property type="entry name" value="TPP_ENZYMES"/>
    <property type="match status" value="1"/>
</dbReference>
<comment type="caution">
    <text evidence="9">The sequence shown here is derived from an EMBL/GenBank/DDBJ whole genome shotgun (WGS) entry which is preliminary data.</text>
</comment>
<dbReference type="RefSeq" id="WP_185101953.1">
    <property type="nucleotide sequence ID" value="NZ_JACHMI010000001.1"/>
</dbReference>
<dbReference type="GO" id="GO:0050660">
    <property type="term" value="F:flavin adenine dinucleotide binding"/>
    <property type="evidence" value="ECO:0007669"/>
    <property type="project" value="TreeGrafter"/>
</dbReference>
<comment type="cofactor">
    <cofactor evidence="1">
        <name>thiamine diphosphate</name>
        <dbReference type="ChEBI" id="CHEBI:58937"/>
    </cofactor>
</comment>
<dbReference type="SUPFAM" id="SSF52518">
    <property type="entry name" value="Thiamin diphosphate-binding fold (THDP-binding)"/>
    <property type="match status" value="2"/>
</dbReference>